<accession>A0A7X3K6P0</accession>
<reference evidence="2 3" key="1">
    <citation type="submission" date="2019-12" db="EMBL/GenBank/DDBJ databases">
        <authorList>
            <person name="Li C."/>
            <person name="Zhao J."/>
        </authorList>
    </citation>
    <scope>NUCLEOTIDE SEQUENCE [LARGE SCALE GENOMIC DNA]</scope>
    <source>
        <strain evidence="2 3">NEAU-DD11</strain>
    </source>
</reference>
<dbReference type="RefSeq" id="WP_160407632.1">
    <property type="nucleotide sequence ID" value="NZ_WSES01000002.1"/>
</dbReference>
<protein>
    <submittedName>
        <fullName evidence="2">Uncharacterized protein</fullName>
    </submittedName>
</protein>
<keyword evidence="1" id="KW-0732">Signal</keyword>
<dbReference type="EMBL" id="WSES01000002">
    <property type="protein sequence ID" value="MVW59450.1"/>
    <property type="molecule type" value="Genomic_DNA"/>
</dbReference>
<dbReference type="PROSITE" id="PS51257">
    <property type="entry name" value="PROKAR_LIPOPROTEIN"/>
    <property type="match status" value="1"/>
</dbReference>
<dbReference type="Proteomes" id="UP000443353">
    <property type="component" value="Unassembled WGS sequence"/>
</dbReference>
<feature type="signal peptide" evidence="1">
    <location>
        <begin position="1"/>
        <end position="20"/>
    </location>
</feature>
<organism evidence="2 3">
    <name type="scientific">Massilia cellulosiltytica</name>
    <dbReference type="NCBI Taxonomy" id="2683234"/>
    <lineage>
        <taxon>Bacteria</taxon>
        <taxon>Pseudomonadati</taxon>
        <taxon>Pseudomonadota</taxon>
        <taxon>Betaproteobacteria</taxon>
        <taxon>Burkholderiales</taxon>
        <taxon>Oxalobacteraceae</taxon>
        <taxon>Telluria group</taxon>
        <taxon>Massilia</taxon>
    </lineage>
</organism>
<evidence type="ECO:0000313" key="2">
    <source>
        <dbReference type="EMBL" id="MVW59450.1"/>
    </source>
</evidence>
<gene>
    <name evidence="2" type="ORF">GPY61_05870</name>
</gene>
<comment type="caution">
    <text evidence="2">The sequence shown here is derived from an EMBL/GenBank/DDBJ whole genome shotgun (WGS) entry which is preliminary data.</text>
</comment>
<name>A0A7X3K6P0_9BURK</name>
<evidence type="ECO:0000256" key="1">
    <source>
        <dbReference type="SAM" id="SignalP"/>
    </source>
</evidence>
<sequence>MTPKILIALLAALCACTASAQEPAQLTQKIAGVYKHRFMSATITPGKAPGEADVPYQAEDVIEIVPYDADHVYVRAHLDFYNGHTCDIAGMGRYEQGAFVYHDPAPSPLPEAPPCALRVSVEHGQLTLTDRAAPDAVSSCRAYCGVRGSLEYSIGLDKRRPIRYLDRLKASREYRKAIDDLHATEPQTAP</sequence>
<feature type="chain" id="PRO_5030525958" evidence="1">
    <location>
        <begin position="21"/>
        <end position="190"/>
    </location>
</feature>
<evidence type="ECO:0000313" key="3">
    <source>
        <dbReference type="Proteomes" id="UP000443353"/>
    </source>
</evidence>
<dbReference type="AlphaFoldDB" id="A0A7X3K6P0"/>
<proteinExistence type="predicted"/>
<keyword evidence="3" id="KW-1185">Reference proteome</keyword>